<dbReference type="RefSeq" id="WP_083223010.1">
    <property type="nucleotide sequence ID" value="NZ_FLYE01000023.1"/>
</dbReference>
<feature type="transmembrane region" description="Helical" evidence="1">
    <location>
        <begin position="45"/>
        <end position="64"/>
    </location>
</feature>
<sequence>MNDKSWLKTGVVGSIAMAICCFTPFLVIVLGGIGLSAWLGWIDWVLLPSLGGFVLITIIALLRLNRRRTCK</sequence>
<dbReference type="InterPro" id="IPR021091">
    <property type="entry name" value="Mercury_ion_transport_MerF"/>
</dbReference>
<dbReference type="Pfam" id="PF11431">
    <property type="entry name" value="Transport_MerF"/>
    <property type="match status" value="1"/>
</dbReference>
<dbReference type="GO" id="GO:0016020">
    <property type="term" value="C:membrane"/>
    <property type="evidence" value="ECO:0007669"/>
    <property type="project" value="InterPro"/>
</dbReference>
<dbReference type="Proteomes" id="UP000231658">
    <property type="component" value="Unassembled WGS sequence"/>
</dbReference>
<evidence type="ECO:0000313" key="2">
    <source>
        <dbReference type="EMBL" id="SCA56708.1"/>
    </source>
</evidence>
<accession>A0A1C3RHE9</accession>
<keyword evidence="3" id="KW-1185">Reference proteome</keyword>
<dbReference type="Gene3D" id="1.10.287.910">
    <property type="entry name" value="bacterial mercury transporter, merf"/>
    <property type="match status" value="1"/>
</dbReference>
<keyword evidence="1" id="KW-0812">Transmembrane</keyword>
<evidence type="ECO:0000256" key="1">
    <source>
        <dbReference type="SAM" id="Phobius"/>
    </source>
</evidence>
<dbReference type="STRING" id="1867952.MTBPR1_30078"/>
<name>A0A1C3RHE9_9PROT</name>
<organism evidence="2 3">
    <name type="scientific">Candidatus Terasakiella magnetica</name>
    <dbReference type="NCBI Taxonomy" id="1867952"/>
    <lineage>
        <taxon>Bacteria</taxon>
        <taxon>Pseudomonadati</taxon>
        <taxon>Pseudomonadota</taxon>
        <taxon>Alphaproteobacteria</taxon>
        <taxon>Rhodospirillales</taxon>
        <taxon>Terasakiellaceae</taxon>
        <taxon>Terasakiella</taxon>
    </lineage>
</organism>
<evidence type="ECO:0008006" key="4">
    <source>
        <dbReference type="Google" id="ProtNLM"/>
    </source>
</evidence>
<keyword evidence="1" id="KW-0472">Membrane</keyword>
<keyword evidence="1" id="KW-1133">Transmembrane helix</keyword>
<feature type="transmembrane region" description="Helical" evidence="1">
    <location>
        <begin position="12"/>
        <end position="39"/>
    </location>
</feature>
<dbReference type="NCBIfam" id="NF033565">
    <property type="entry name" value="trans_MerF"/>
    <property type="match status" value="1"/>
</dbReference>
<dbReference type="EMBL" id="FLYE01000023">
    <property type="protein sequence ID" value="SCA56708.1"/>
    <property type="molecule type" value="Genomic_DNA"/>
</dbReference>
<proteinExistence type="predicted"/>
<dbReference type="OrthoDB" id="574313at2"/>
<gene>
    <name evidence="2" type="ORF">MTBPR1_30078</name>
</gene>
<protein>
    <recommendedName>
        <fullName evidence="4">Mercury resistance system transport protein MerF</fullName>
    </recommendedName>
</protein>
<dbReference type="AlphaFoldDB" id="A0A1C3RHE9"/>
<evidence type="ECO:0000313" key="3">
    <source>
        <dbReference type="Proteomes" id="UP000231658"/>
    </source>
</evidence>
<reference evidence="2 3" key="1">
    <citation type="submission" date="2016-07" db="EMBL/GenBank/DDBJ databases">
        <authorList>
            <person name="Lefevre C.T."/>
        </authorList>
    </citation>
    <scope>NUCLEOTIDE SEQUENCE [LARGE SCALE GENOMIC DNA]</scope>
    <source>
        <strain evidence="2">PR1</strain>
    </source>
</reference>